<dbReference type="AlphaFoldDB" id="A0ABD3IWZ4"/>
<comment type="caution">
    <text evidence="1">The sequence shown here is derived from an EMBL/GenBank/DDBJ whole genome shotgun (WGS) entry which is preliminary data.</text>
</comment>
<keyword evidence="2" id="KW-1185">Reference proteome</keyword>
<protein>
    <submittedName>
        <fullName evidence="1">Uncharacterized protein</fullName>
    </submittedName>
</protein>
<sequence length="98" mass="10671">MARERLMGASSIPWIRGRRSWAEAWGGGSFGISGSGQGRGGHFAWLLTWDEEINVGLLCPAPNRLCLLSGAKGRRCPRQGPTSTKVGEPHVYVEDYLS</sequence>
<evidence type="ECO:0000313" key="1">
    <source>
        <dbReference type="EMBL" id="KAL3718693.1"/>
    </source>
</evidence>
<dbReference type="Proteomes" id="UP001634007">
    <property type="component" value="Unassembled WGS sequence"/>
</dbReference>
<organism evidence="1 2">
    <name type="scientific">Eucalyptus globulus</name>
    <name type="common">Tasmanian blue gum</name>
    <dbReference type="NCBI Taxonomy" id="34317"/>
    <lineage>
        <taxon>Eukaryota</taxon>
        <taxon>Viridiplantae</taxon>
        <taxon>Streptophyta</taxon>
        <taxon>Embryophyta</taxon>
        <taxon>Tracheophyta</taxon>
        <taxon>Spermatophyta</taxon>
        <taxon>Magnoliopsida</taxon>
        <taxon>eudicotyledons</taxon>
        <taxon>Gunneridae</taxon>
        <taxon>Pentapetalae</taxon>
        <taxon>rosids</taxon>
        <taxon>malvids</taxon>
        <taxon>Myrtales</taxon>
        <taxon>Myrtaceae</taxon>
        <taxon>Myrtoideae</taxon>
        <taxon>Eucalypteae</taxon>
        <taxon>Eucalyptus</taxon>
    </lineage>
</organism>
<name>A0ABD3IWZ4_EUCGL</name>
<proteinExistence type="predicted"/>
<accession>A0ABD3IWZ4</accession>
<dbReference type="EMBL" id="JBJKBG010000010">
    <property type="protein sequence ID" value="KAL3718693.1"/>
    <property type="molecule type" value="Genomic_DNA"/>
</dbReference>
<evidence type="ECO:0000313" key="2">
    <source>
        <dbReference type="Proteomes" id="UP001634007"/>
    </source>
</evidence>
<gene>
    <name evidence="1" type="ORF">ACJRO7_003764</name>
</gene>
<reference evidence="1 2" key="1">
    <citation type="submission" date="2024-11" db="EMBL/GenBank/DDBJ databases">
        <title>Chromosome-level genome assembly of Eucalyptus globulus Labill. provides insights into its genome evolution.</title>
        <authorList>
            <person name="Li X."/>
        </authorList>
    </citation>
    <scope>NUCLEOTIDE SEQUENCE [LARGE SCALE GENOMIC DNA]</scope>
    <source>
        <strain evidence="1">CL2024</strain>
        <tissue evidence="1">Fresh tender leaves</tissue>
    </source>
</reference>